<protein>
    <submittedName>
        <fullName evidence="1">Uncharacterized protein</fullName>
    </submittedName>
</protein>
<evidence type="ECO:0000313" key="2">
    <source>
        <dbReference type="Proteomes" id="UP000053989"/>
    </source>
</evidence>
<sequence>MYRPFLIDTISAHAMDHRIVKPTIALVGGLTSLWMTTPHRKRFALQGSKHLMAPPTTT</sequence>
<dbReference type="HOGENOM" id="CLU_2980422_0_0_1"/>
<dbReference type="Proteomes" id="UP000053989">
    <property type="component" value="Unassembled WGS sequence"/>
</dbReference>
<dbReference type="InParanoid" id="A0A0C3E8Q1"/>
<gene>
    <name evidence="1" type="ORF">SCLCIDRAFT_1208528</name>
</gene>
<name>A0A0C3E8Q1_9AGAM</name>
<reference evidence="2" key="2">
    <citation type="submission" date="2015-01" db="EMBL/GenBank/DDBJ databases">
        <title>Evolutionary Origins and Diversification of the Mycorrhizal Mutualists.</title>
        <authorList>
            <consortium name="DOE Joint Genome Institute"/>
            <consortium name="Mycorrhizal Genomics Consortium"/>
            <person name="Kohler A."/>
            <person name="Kuo A."/>
            <person name="Nagy L.G."/>
            <person name="Floudas D."/>
            <person name="Copeland A."/>
            <person name="Barry K.W."/>
            <person name="Cichocki N."/>
            <person name="Veneault-Fourrey C."/>
            <person name="LaButti K."/>
            <person name="Lindquist E.A."/>
            <person name="Lipzen A."/>
            <person name="Lundell T."/>
            <person name="Morin E."/>
            <person name="Murat C."/>
            <person name="Riley R."/>
            <person name="Ohm R."/>
            <person name="Sun H."/>
            <person name="Tunlid A."/>
            <person name="Henrissat B."/>
            <person name="Grigoriev I.V."/>
            <person name="Hibbett D.S."/>
            <person name="Martin F."/>
        </authorList>
    </citation>
    <scope>NUCLEOTIDE SEQUENCE [LARGE SCALE GENOMIC DNA]</scope>
    <source>
        <strain evidence="2">Foug A</strain>
    </source>
</reference>
<dbReference type="EMBL" id="KN822007">
    <property type="protein sequence ID" value="KIM69100.1"/>
    <property type="molecule type" value="Genomic_DNA"/>
</dbReference>
<dbReference type="AlphaFoldDB" id="A0A0C3E8Q1"/>
<accession>A0A0C3E8Q1</accession>
<evidence type="ECO:0000313" key="1">
    <source>
        <dbReference type="EMBL" id="KIM69100.1"/>
    </source>
</evidence>
<reference evidence="1 2" key="1">
    <citation type="submission" date="2014-04" db="EMBL/GenBank/DDBJ databases">
        <authorList>
            <consortium name="DOE Joint Genome Institute"/>
            <person name="Kuo A."/>
            <person name="Kohler A."/>
            <person name="Nagy L.G."/>
            <person name="Floudas D."/>
            <person name="Copeland A."/>
            <person name="Barry K.W."/>
            <person name="Cichocki N."/>
            <person name="Veneault-Fourrey C."/>
            <person name="LaButti K."/>
            <person name="Lindquist E.A."/>
            <person name="Lipzen A."/>
            <person name="Lundell T."/>
            <person name="Morin E."/>
            <person name="Murat C."/>
            <person name="Sun H."/>
            <person name="Tunlid A."/>
            <person name="Henrissat B."/>
            <person name="Grigoriev I.V."/>
            <person name="Hibbett D.S."/>
            <person name="Martin F."/>
            <person name="Nordberg H.P."/>
            <person name="Cantor M.N."/>
            <person name="Hua S.X."/>
        </authorList>
    </citation>
    <scope>NUCLEOTIDE SEQUENCE [LARGE SCALE GENOMIC DNA]</scope>
    <source>
        <strain evidence="1 2">Foug A</strain>
    </source>
</reference>
<proteinExistence type="predicted"/>
<keyword evidence="2" id="KW-1185">Reference proteome</keyword>
<organism evidence="1 2">
    <name type="scientific">Scleroderma citrinum Foug A</name>
    <dbReference type="NCBI Taxonomy" id="1036808"/>
    <lineage>
        <taxon>Eukaryota</taxon>
        <taxon>Fungi</taxon>
        <taxon>Dikarya</taxon>
        <taxon>Basidiomycota</taxon>
        <taxon>Agaricomycotina</taxon>
        <taxon>Agaricomycetes</taxon>
        <taxon>Agaricomycetidae</taxon>
        <taxon>Boletales</taxon>
        <taxon>Sclerodermatineae</taxon>
        <taxon>Sclerodermataceae</taxon>
        <taxon>Scleroderma</taxon>
    </lineage>
</organism>